<feature type="domain" description="Fibronectin type-III" evidence="3">
    <location>
        <begin position="1524"/>
        <end position="1611"/>
    </location>
</feature>
<feature type="domain" description="Fibronectin type-III" evidence="3">
    <location>
        <begin position="310"/>
        <end position="398"/>
    </location>
</feature>
<evidence type="ECO:0000259" key="3">
    <source>
        <dbReference type="PROSITE" id="PS50853"/>
    </source>
</evidence>
<feature type="domain" description="Fibronectin type-III" evidence="3">
    <location>
        <begin position="489"/>
        <end position="576"/>
    </location>
</feature>
<dbReference type="SUPFAM" id="SSF49265">
    <property type="entry name" value="Fibronectin type III"/>
    <property type="match status" value="14"/>
</dbReference>
<feature type="domain" description="Fibronectin type-III" evidence="3">
    <location>
        <begin position="221"/>
        <end position="308"/>
    </location>
</feature>
<proteinExistence type="predicted"/>
<feature type="domain" description="Fibronectin type-III" evidence="3">
    <location>
        <begin position="933"/>
        <end position="1020"/>
    </location>
</feature>
<dbReference type="Proteomes" id="UP000838412">
    <property type="component" value="Chromosome 9"/>
</dbReference>
<dbReference type="PANTHER" id="PTHR46708">
    <property type="entry name" value="TENASCIN"/>
    <property type="match status" value="1"/>
</dbReference>
<evidence type="ECO:0000256" key="2">
    <source>
        <dbReference type="SAM" id="MobiDB-lite"/>
    </source>
</evidence>
<evidence type="ECO:0000313" key="5">
    <source>
        <dbReference type="Proteomes" id="UP000838412"/>
    </source>
</evidence>
<feature type="domain" description="Fibronectin type-III" evidence="3">
    <location>
        <begin position="1613"/>
        <end position="1699"/>
    </location>
</feature>
<feature type="domain" description="Fibronectin type-III" evidence="3">
    <location>
        <begin position="2236"/>
        <end position="2322"/>
    </location>
</feature>
<feature type="domain" description="Fibronectin type-III" evidence="3">
    <location>
        <begin position="1966"/>
        <end position="2052"/>
    </location>
</feature>
<feature type="domain" description="Fibronectin type-III" evidence="3">
    <location>
        <begin position="1111"/>
        <end position="1199"/>
    </location>
</feature>
<feature type="domain" description="Fibronectin type-III" evidence="3">
    <location>
        <begin position="2054"/>
        <end position="2139"/>
    </location>
</feature>
<protein>
    <submittedName>
        <fullName evidence="4">TNN protein</fullName>
    </submittedName>
</protein>
<keyword evidence="1" id="KW-0677">Repeat</keyword>
<feature type="region of interest" description="Disordered" evidence="2">
    <location>
        <begin position="2412"/>
        <end position="2438"/>
    </location>
</feature>
<feature type="domain" description="Fibronectin type-III" evidence="3">
    <location>
        <begin position="757"/>
        <end position="843"/>
    </location>
</feature>
<dbReference type="Gene3D" id="2.60.40.10">
    <property type="entry name" value="Immunoglobulins"/>
    <property type="match status" value="26"/>
</dbReference>
<feature type="domain" description="Fibronectin type-III" evidence="3">
    <location>
        <begin position="400"/>
        <end position="487"/>
    </location>
</feature>
<feature type="domain" description="Fibronectin type-III" evidence="3">
    <location>
        <begin position="578"/>
        <end position="665"/>
    </location>
</feature>
<organism evidence="4 5">
    <name type="scientific">Branchiostoma lanceolatum</name>
    <name type="common">Common lancelet</name>
    <name type="synonym">Amphioxus lanceolatum</name>
    <dbReference type="NCBI Taxonomy" id="7740"/>
    <lineage>
        <taxon>Eukaryota</taxon>
        <taxon>Metazoa</taxon>
        <taxon>Chordata</taxon>
        <taxon>Cephalochordata</taxon>
        <taxon>Leptocardii</taxon>
        <taxon>Amphioxiformes</taxon>
        <taxon>Branchiostomatidae</taxon>
        <taxon>Branchiostoma</taxon>
    </lineage>
</organism>
<feature type="domain" description="Fibronectin type-III" evidence="3">
    <location>
        <begin position="1789"/>
        <end position="1876"/>
    </location>
</feature>
<feature type="domain" description="Fibronectin type-III" evidence="3">
    <location>
        <begin position="2141"/>
        <end position="2230"/>
    </location>
</feature>
<dbReference type="OrthoDB" id="6130531at2759"/>
<feature type="domain" description="Fibronectin type-III" evidence="3">
    <location>
        <begin position="844"/>
        <end position="931"/>
    </location>
</feature>
<feature type="domain" description="Fibronectin type-III" evidence="3">
    <location>
        <begin position="1022"/>
        <end position="1109"/>
    </location>
</feature>
<feature type="domain" description="Fibronectin type-III" evidence="3">
    <location>
        <begin position="1258"/>
        <end position="1345"/>
    </location>
</feature>
<feature type="domain" description="Fibronectin type-III" evidence="3">
    <location>
        <begin position="667"/>
        <end position="756"/>
    </location>
</feature>
<sequence length="2486" mass="261757">MDFRLTPDRMAGEKNSVHTHKPASQPVSLATIQEEVKVQDLKPPTEISTPYVSDSAVTVSWKPVAGATDYNVIVSPADGVVRGSDDGPTFPERRVEGLRSGTEYTFTVVATRKNGHAVAGVPLTQMTRELPTPGALRSESVTDTGMTLAWLPTPGATDYEVSISPPGGDVQPASGAATEPQRVISGLEPAKEYEVTVTAKIGDKRSAQCEPFKVTTKPLGTPAGFNASKITDNSMFVSWTPVGGATDYEVKLDPPAGEAKLTEKGSTVPERQLTGLSGGIEYRISVGAKNQKGDVVWAEPFSVETKDLPTPSGTDVSGLTDNEMTVTWAPVPGATDYTLKVQPQVGEVEVPPEGPGEARRHLMGLLPGVDYTVVVEAKGDKRKRSAASAPIKVKTKALCSPSDVKTSSVTASTAMLEWEMVPGATDYKLHMEPSDGQVTKPKKGGHLPQREVKNLTPGREYVFKITAVSPAGNSAPSQEIKINTPGIAGPSDLKVPTVTDTEATLSWSPVPGAKDYKLRTQPKHGDVATPTGDATSAQRTISGLHPGTNYSVYVSAVTDEGVGVESQPAQIKTKALPCPCSLNASEATDAEFKVAWLPVEGAENYVVTIDPPGGQVSEVTGNPSTPARVISGLEAGREYRVSVTATGKKGDSAPCEPFSVKTKVLCAPAGISATAITASSFEVTWTPVRGASEYDVRMNPDSGKVEVPDDGPSAPRRSITGLSAGIEYQITVVAKKESGAAQPSEPFMVKTRTLQSPKALNAPWVTDSDLTLTWEKVRGATDYAVRLQPPTGEVTEPEKGPGAPKRRVTGLLPGTEYKISVEAVGSEGHSSPSHIKIATKPLRAPFDLAATSITDGTLLVSWPAVPGATDYRVTMDPPDGEVTVARNAIAESKREIKGLQPGKEYQITVLALSPVGSSAPSESFVVKTRALAAPSSISPATVTDNSAGLKWTAVPGATDYTLTVEPAGGEVWETQAGPGDPERVITGLQSGTEYEITVSATGPDGASAPSERIRIKTEALAAPSEVKQATVANEEIVLKWNPVAGATDYELTVEPPAGDIVALKNDRARPMRRLTGLTPGTEYKIVVVAKDAKGNTRKSDTFTATTLNIPKAEGLRAYDITDTTVYLEWAAISGSKDYTINLRPSAIASVSAPENDMTKPERLVQGLQPSTEYNISVSAITADGRGPPCNPVTIVTKGVVNLLKMPARSLPDGRPSFAGHSAGTLQLPHLDVISTRYPVGPHRGHYKTPSEQLTALPMPEDFKLVNVTDETALISWVPIEGAKDFHVAVEPEGPKVVPTEAGKSASERALRGLQPARDYWVTVTAKNEKGESNESQTFSFKTMALSTPSGFKTSHVTDTTCVLSWTPVSGSDDYTVKVQPQGGEIAVPSAGPSSSERHLKGLKGKTTYTVTIVATSSKGKSAESQSFTFTTTELPSPSGVEVSSVTASGLVMAWSPVPGATDYIITSEPDARVAPGDGGKGDARRVVSGLEPGTEYTFTVVAVSTEGSSAACEPVKVKTRVLDTPAKIEAATATTNMAVITWTAVKGATDYKVVVEPPGADVSVDKEGPAAPKRILKGLHPDTHYHVHVTAISAAGESTRSEALEIQTAALPSPARLSAPTVTDRNVIVSWAPTEGAEEYIVKVEPECEVVPTAGGPGATERELRNLKPATEYTIRVAAKGPLGTSAYTEPLPIRTNALPAPAKVEVPFVSDKEVRVSWAAVPGATDYHVKTQPEASVQPGEGGPGAPLRIVTGLKPNTEYSIRVVALTKKGSSGLTEPVKVTTKALETPSKIMPASTTADTAVITWSAVKGATDYKVVVEPSGPDVVVDKEGPAAPKRMLKGLHPDTEYTAYVTAVGAAGDSTRSEPFTLKTPGLPVPARLGTPTVTDRNVVVSWAPIEGAEEYIVKVEPECEVVPTSGGPGAPERELRNLKPATEYIVRVAAKFPQGTSAESEHLSIRTNALPAPADVEVPFVSDKEVRVSWAAVPGATDYHVKTQPEASVQPGEGGPGAPVRIVSGMNPKTEYSIRVVALTKKGSSALSEPVKVTTKALPRPNESRVKSVTDNSAIIAWTGIQGAADYQISVEPKCEVKQTKKATAPERELRGLLSGTEYTVTITAVGKAGTSAVSEPLIVRTKALLPPTDVRASSVTDSSLLLAWKHVEGATSYIISAEPDKARVQLVDDDKGKEAPERLLTQLWPNTEYAFTIIAVSNEESSMECEPFKVKTLGAYLALSKPSRVTAGKVGDTSALLVWAPAEAATNYVLTVNPQAEVIPTDKGPSGAERVLKGLKTNTEYTISVTAKNPDGTSAPSDEFVFKTRALPSPEKPSQGAVTDTTATVAWAAVPGASDYVVKVDPEGQVMETADGAGAPVRQIQGLKPGTEYKVVVAGKGEKGDGAECEPIVIKTNRHFGKSQSGTLSRSPSPLPPLNVPGGKGRDAGTNMSFTGFQSWSIHLISKQIYTVPKIVYASQRSYSQPDGADWSFSG</sequence>
<feature type="domain" description="Fibronectin type-III" evidence="3">
    <location>
        <begin position="132"/>
        <end position="219"/>
    </location>
</feature>
<feature type="region of interest" description="Disordered" evidence="2">
    <location>
        <begin position="699"/>
        <end position="719"/>
    </location>
</feature>
<feature type="compositionally biased region" description="Basic and acidic residues" evidence="2">
    <location>
        <begin position="1"/>
        <end position="16"/>
    </location>
</feature>
<feature type="domain" description="Fibronectin type-III" evidence="3">
    <location>
        <begin position="43"/>
        <end position="130"/>
    </location>
</feature>
<dbReference type="PANTHER" id="PTHR46708:SF2">
    <property type="entry name" value="FIBRONECTIN TYPE-III DOMAIN-CONTAINING PROTEIN"/>
    <property type="match status" value="1"/>
</dbReference>
<feature type="domain" description="Fibronectin type-III" evidence="3">
    <location>
        <begin position="1701"/>
        <end position="1787"/>
    </location>
</feature>
<dbReference type="InterPro" id="IPR003961">
    <property type="entry name" value="FN3_dom"/>
</dbReference>
<feature type="region of interest" description="Disordered" evidence="2">
    <location>
        <begin position="1"/>
        <end position="27"/>
    </location>
</feature>
<feature type="domain" description="Fibronectin type-III" evidence="3">
    <location>
        <begin position="1347"/>
        <end position="1434"/>
    </location>
</feature>
<dbReference type="InterPro" id="IPR036116">
    <property type="entry name" value="FN3_sf"/>
</dbReference>
<evidence type="ECO:0000256" key="1">
    <source>
        <dbReference type="ARBA" id="ARBA00022737"/>
    </source>
</evidence>
<reference evidence="4" key="1">
    <citation type="submission" date="2022-01" db="EMBL/GenBank/DDBJ databases">
        <authorList>
            <person name="Braso-Vives M."/>
        </authorList>
    </citation>
    <scope>NUCLEOTIDE SEQUENCE</scope>
</reference>
<dbReference type="PROSITE" id="PS50853">
    <property type="entry name" value="FN3"/>
    <property type="match status" value="26"/>
</dbReference>
<gene>
    <name evidence="4" type="primary">TNN</name>
    <name evidence="4" type="ORF">BLAG_LOCUS25473</name>
</gene>
<feature type="domain" description="Fibronectin type-III" evidence="3">
    <location>
        <begin position="2324"/>
        <end position="2410"/>
    </location>
</feature>
<dbReference type="InterPro" id="IPR013783">
    <property type="entry name" value="Ig-like_fold"/>
</dbReference>
<evidence type="ECO:0000313" key="4">
    <source>
        <dbReference type="EMBL" id="CAH1274461.1"/>
    </source>
</evidence>
<name>A0A8K0AFB4_BRALA</name>
<accession>A0A8K0AFB4</accession>
<keyword evidence="5" id="KW-1185">Reference proteome</keyword>
<dbReference type="FunFam" id="2.60.40.10:FF:001937">
    <property type="match status" value="25"/>
</dbReference>
<dbReference type="EMBL" id="OV696694">
    <property type="protein sequence ID" value="CAH1274461.1"/>
    <property type="molecule type" value="Genomic_DNA"/>
</dbReference>
<feature type="domain" description="Fibronectin type-III" evidence="3">
    <location>
        <begin position="1436"/>
        <end position="1522"/>
    </location>
</feature>
<dbReference type="SMART" id="SM00060">
    <property type="entry name" value="FN3"/>
    <property type="match status" value="26"/>
</dbReference>
<dbReference type="Pfam" id="PF00041">
    <property type="entry name" value="fn3"/>
    <property type="match status" value="25"/>
</dbReference>
<dbReference type="InterPro" id="IPR050991">
    <property type="entry name" value="ECM_Regulatory_Proteins"/>
</dbReference>
<feature type="domain" description="Fibronectin type-III" evidence="3">
    <location>
        <begin position="1878"/>
        <end position="1964"/>
    </location>
</feature>
<dbReference type="CDD" id="cd00063">
    <property type="entry name" value="FN3"/>
    <property type="match status" value="26"/>
</dbReference>